<dbReference type="RefSeq" id="WP_231331099.1">
    <property type="nucleotide sequence ID" value="NZ_CP059572.1"/>
</dbReference>
<reference evidence="9" key="1">
    <citation type="submission" date="2020-07" db="EMBL/GenBank/DDBJ databases">
        <authorList>
            <person name="Tarantini F.S."/>
            <person name="Hong K.W."/>
            <person name="Chan K.G."/>
        </authorList>
    </citation>
    <scope>NUCLEOTIDE SEQUENCE</scope>
    <source>
        <strain evidence="9">32-07</strain>
    </source>
</reference>
<evidence type="ECO:0000313" key="10">
    <source>
        <dbReference type="Proteomes" id="UP001049518"/>
    </source>
</evidence>
<gene>
    <name evidence="9" type="ORF">AGRA3207_006645</name>
</gene>
<keyword evidence="6" id="KW-0472">Membrane</keyword>
<dbReference type="PANTHER" id="PTHR34820:SF4">
    <property type="entry name" value="INNER MEMBRANE PROTEIN YEBZ"/>
    <property type="match status" value="1"/>
</dbReference>
<dbReference type="InterPro" id="IPR014755">
    <property type="entry name" value="Cu-Rt/internalin_Ig-like"/>
</dbReference>
<feature type="chain" id="PRO_5047231708" evidence="7">
    <location>
        <begin position="34"/>
        <end position="213"/>
    </location>
</feature>
<feature type="transmembrane region" description="Helical" evidence="6">
    <location>
        <begin position="179"/>
        <end position="201"/>
    </location>
</feature>
<dbReference type="Gene3D" id="2.60.40.1220">
    <property type="match status" value="1"/>
</dbReference>
<dbReference type="Proteomes" id="UP001049518">
    <property type="component" value="Chromosome"/>
</dbReference>
<feature type="compositionally biased region" description="Polar residues" evidence="5">
    <location>
        <begin position="149"/>
        <end position="161"/>
    </location>
</feature>
<protein>
    <submittedName>
        <fullName evidence="9">Copper resistance protein CopC</fullName>
    </submittedName>
</protein>
<dbReference type="SUPFAM" id="SSF81296">
    <property type="entry name" value="E set domains"/>
    <property type="match status" value="1"/>
</dbReference>
<keyword evidence="3 7" id="KW-0732">Signal</keyword>
<evidence type="ECO:0000256" key="4">
    <source>
        <dbReference type="ARBA" id="ARBA00023008"/>
    </source>
</evidence>
<name>A0ABX8R276_9ACTN</name>
<sequence>MKIHTSRRPLRRLGLVAALAVAFGAVTASPALAHTKLVSSTPAKGATAGPVTEIKLVFSDQIRVAKVVVKDKANKTYQAGEAVRAGTTVTQKLTGALPAGSYTVAYRVVGEDGHPIEGDGLTFTAAAGDGGGTGEQPQAAPSTGGVGAQEQTGAAATSNEQPLKIDQEQAAKDDGGSGMVMWVLIGAGVLVGVGIGVGIVFRAKRKHQVAAGE</sequence>
<keyword evidence="2" id="KW-0479">Metal-binding</keyword>
<evidence type="ECO:0000256" key="7">
    <source>
        <dbReference type="SAM" id="SignalP"/>
    </source>
</evidence>
<organism evidence="9 10">
    <name type="scientific">Actinomadura graeca</name>
    <dbReference type="NCBI Taxonomy" id="2750812"/>
    <lineage>
        <taxon>Bacteria</taxon>
        <taxon>Bacillati</taxon>
        <taxon>Actinomycetota</taxon>
        <taxon>Actinomycetes</taxon>
        <taxon>Streptosporangiales</taxon>
        <taxon>Thermomonosporaceae</taxon>
        <taxon>Actinomadura</taxon>
    </lineage>
</organism>
<evidence type="ECO:0000256" key="2">
    <source>
        <dbReference type="ARBA" id="ARBA00022723"/>
    </source>
</evidence>
<evidence type="ECO:0000256" key="6">
    <source>
        <dbReference type="SAM" id="Phobius"/>
    </source>
</evidence>
<dbReference type="Pfam" id="PF04234">
    <property type="entry name" value="CopC"/>
    <property type="match status" value="1"/>
</dbReference>
<feature type="domain" description="CopC" evidence="8">
    <location>
        <begin position="34"/>
        <end position="119"/>
    </location>
</feature>
<keyword evidence="4" id="KW-0186">Copper</keyword>
<keyword evidence="10" id="KW-1185">Reference proteome</keyword>
<dbReference type="InterPro" id="IPR014756">
    <property type="entry name" value="Ig_E-set"/>
</dbReference>
<proteinExistence type="predicted"/>
<dbReference type="PANTHER" id="PTHR34820">
    <property type="entry name" value="INNER MEMBRANE PROTEIN YEBZ"/>
    <property type="match status" value="1"/>
</dbReference>
<keyword evidence="6" id="KW-1133">Transmembrane helix</keyword>
<comment type="subcellular location">
    <subcellularLocation>
        <location evidence="1">Cell envelope</location>
    </subcellularLocation>
</comment>
<dbReference type="InterPro" id="IPR007348">
    <property type="entry name" value="CopC_dom"/>
</dbReference>
<feature type="signal peptide" evidence="7">
    <location>
        <begin position="1"/>
        <end position="33"/>
    </location>
</feature>
<evidence type="ECO:0000256" key="5">
    <source>
        <dbReference type="SAM" id="MobiDB-lite"/>
    </source>
</evidence>
<dbReference type="EMBL" id="CP059572">
    <property type="protein sequence ID" value="QXJ25186.1"/>
    <property type="molecule type" value="Genomic_DNA"/>
</dbReference>
<evidence type="ECO:0000259" key="8">
    <source>
        <dbReference type="Pfam" id="PF04234"/>
    </source>
</evidence>
<accession>A0ABX8R276</accession>
<evidence type="ECO:0000256" key="3">
    <source>
        <dbReference type="ARBA" id="ARBA00022729"/>
    </source>
</evidence>
<feature type="region of interest" description="Disordered" evidence="5">
    <location>
        <begin position="124"/>
        <end position="164"/>
    </location>
</feature>
<evidence type="ECO:0000313" key="9">
    <source>
        <dbReference type="EMBL" id="QXJ25186.1"/>
    </source>
</evidence>
<dbReference type="InterPro" id="IPR032694">
    <property type="entry name" value="CopC/D"/>
</dbReference>
<evidence type="ECO:0000256" key="1">
    <source>
        <dbReference type="ARBA" id="ARBA00004196"/>
    </source>
</evidence>
<dbReference type="InterPro" id="IPR006311">
    <property type="entry name" value="TAT_signal"/>
</dbReference>
<dbReference type="PROSITE" id="PS51318">
    <property type="entry name" value="TAT"/>
    <property type="match status" value="1"/>
</dbReference>
<keyword evidence="6" id="KW-0812">Transmembrane</keyword>